<dbReference type="InterPro" id="IPR029063">
    <property type="entry name" value="SAM-dependent_MTases_sf"/>
</dbReference>
<dbReference type="Gene3D" id="3.40.1400.10">
    <property type="entry name" value="Sugar-phosphate isomerase, RpiB/LacA/LacB"/>
    <property type="match status" value="1"/>
</dbReference>
<accession>A0A7J6MIV8</accession>
<dbReference type="InterPro" id="IPR003500">
    <property type="entry name" value="RpiB_LacA_LacB"/>
</dbReference>
<evidence type="ECO:0000256" key="1">
    <source>
        <dbReference type="ARBA" id="ARBA00023235"/>
    </source>
</evidence>
<comment type="caution">
    <text evidence="2">The sequence shown here is derived from an EMBL/GenBank/DDBJ whole genome shotgun (WGS) entry which is preliminary data.</text>
</comment>
<dbReference type="InterPro" id="IPR004785">
    <property type="entry name" value="RpiB"/>
</dbReference>
<name>A0A7J6MIV8_PERCH</name>
<protein>
    <recommendedName>
        <fullName evidence="4">Ribose 5-phosphate isomerase</fullName>
    </recommendedName>
</protein>
<dbReference type="GO" id="GO:0016853">
    <property type="term" value="F:isomerase activity"/>
    <property type="evidence" value="ECO:0007669"/>
    <property type="project" value="UniProtKB-KW"/>
</dbReference>
<dbReference type="OrthoDB" id="2106730at2759"/>
<organism evidence="2 3">
    <name type="scientific">Perkinsus chesapeaki</name>
    <name type="common">Clam parasite</name>
    <name type="synonym">Perkinsus andrewsi</name>
    <dbReference type="NCBI Taxonomy" id="330153"/>
    <lineage>
        <taxon>Eukaryota</taxon>
        <taxon>Sar</taxon>
        <taxon>Alveolata</taxon>
        <taxon>Perkinsozoa</taxon>
        <taxon>Perkinsea</taxon>
        <taxon>Perkinsida</taxon>
        <taxon>Perkinsidae</taxon>
        <taxon>Perkinsus</taxon>
    </lineage>
</organism>
<dbReference type="NCBIfam" id="TIGR01120">
    <property type="entry name" value="rpiB"/>
    <property type="match status" value="1"/>
</dbReference>
<evidence type="ECO:0008006" key="4">
    <source>
        <dbReference type="Google" id="ProtNLM"/>
    </source>
</evidence>
<gene>
    <name evidence="2" type="ORF">FOL47_001525</name>
</gene>
<dbReference type="Pfam" id="PF02502">
    <property type="entry name" value="LacAB_rpiB"/>
    <property type="match status" value="1"/>
</dbReference>
<reference evidence="2 3" key="1">
    <citation type="submission" date="2020-04" db="EMBL/GenBank/DDBJ databases">
        <title>Perkinsus chesapeaki whole genome sequence.</title>
        <authorList>
            <person name="Bogema D.R."/>
        </authorList>
    </citation>
    <scope>NUCLEOTIDE SEQUENCE [LARGE SCALE GENOMIC DNA]</scope>
    <source>
        <strain evidence="2">ATCC PRA-425</strain>
    </source>
</reference>
<dbReference type="AlphaFoldDB" id="A0A7J6MIV8"/>
<keyword evidence="3" id="KW-1185">Reference proteome</keyword>
<keyword evidence="1" id="KW-0413">Isomerase</keyword>
<dbReference type="SUPFAM" id="SSF53335">
    <property type="entry name" value="S-adenosyl-L-methionine-dependent methyltransferases"/>
    <property type="match status" value="1"/>
</dbReference>
<dbReference type="Gene3D" id="3.40.50.150">
    <property type="entry name" value="Vaccinia Virus protein VP39"/>
    <property type="match status" value="1"/>
</dbReference>
<dbReference type="PANTHER" id="PTHR30345">
    <property type="entry name" value="RIBOSE-5-PHOSPHATE ISOMERASE B"/>
    <property type="match status" value="1"/>
</dbReference>
<dbReference type="NCBIfam" id="TIGR00689">
    <property type="entry name" value="rpiB_lacA_lacB"/>
    <property type="match status" value="1"/>
</dbReference>
<dbReference type="Proteomes" id="UP000591131">
    <property type="component" value="Unassembled WGS sequence"/>
</dbReference>
<dbReference type="EMBL" id="JAAPAO010000137">
    <property type="protein sequence ID" value="KAF4671473.1"/>
    <property type="molecule type" value="Genomic_DNA"/>
</dbReference>
<dbReference type="NCBIfam" id="NF004051">
    <property type="entry name" value="PRK05571.1"/>
    <property type="match status" value="1"/>
</dbReference>
<evidence type="ECO:0000313" key="3">
    <source>
        <dbReference type="Proteomes" id="UP000591131"/>
    </source>
</evidence>
<dbReference type="InterPro" id="IPR036569">
    <property type="entry name" value="RpiB_LacA_LacB_sf"/>
</dbReference>
<sequence length="649" mass="70510">MGSPYSKLAPVSAAAVLAPTVFAAAPPGQKLLSPSLSTDGTYISNAPSDLDLEHLGIDLLPNDGQHLNVKLTLFTPGMRLTTVSLEMEPFDTAITESDRKLKSEGCVKPKGSYNWHLQWDGYPPVGPGTIALCPGIGDEGANVSAVIERMKQVGGLMPPCYLQRHLDRLSKHDNCRILRATLLAHLYRARQLAESGGLEDVFRYSHINVDEQEKYARDALGPDWMGGPGRNLSSVEGLEEIVEEFILSNITAVLKGRSPLFEALDLATLRPSVTIQTRSPDTGMTVNYTQMVSPHRTGSDGLISNRIRVDRSPYCTQSFMDIFAKLELNSVIEVGPHLGDCVLWAAIVMNATGVAVEPLKQLADMIRKSRDLNGISEEALSVHEVAASDEEKIGEYIWGRAVVKTLDSLLEASQLTRERYAEGRNGVALKVHTNGGEDAVLRGARGLLSSRNGVQFVMINTNSLQFIVSSKPQMSSSTPQKLLFEPAAARLQNGLKLVFGSDHAGIDLKNEMIDFVKNTLKAPEGSITDVGTYTHDSVDYPDFAEKTCKTLLSTSDDTSKALGVVICGSGLGISMSANKCKGIRCALCSSNYDARYSRLHNNANVLAMGGRTTGVEVAREILATYINTDFEGGRHQKRIDKMMALEQKD</sequence>
<proteinExistence type="predicted"/>
<dbReference type="PANTHER" id="PTHR30345:SF0">
    <property type="entry name" value="DNA DAMAGE-REPAIR_TOLERATION PROTEIN DRT102"/>
    <property type="match status" value="1"/>
</dbReference>
<evidence type="ECO:0000313" key="2">
    <source>
        <dbReference type="EMBL" id="KAF4671473.1"/>
    </source>
</evidence>
<dbReference type="SUPFAM" id="SSF89623">
    <property type="entry name" value="Ribose/Galactose isomerase RpiB/AlsB"/>
    <property type="match status" value="1"/>
</dbReference>
<dbReference type="GO" id="GO:0005975">
    <property type="term" value="P:carbohydrate metabolic process"/>
    <property type="evidence" value="ECO:0007669"/>
    <property type="project" value="InterPro"/>
</dbReference>